<proteinExistence type="predicted"/>
<dbReference type="Proteomes" id="UP000264062">
    <property type="component" value="Unassembled WGS sequence"/>
</dbReference>
<name>A0A350HAP9_UNCW3</name>
<evidence type="ECO:0000313" key="3">
    <source>
        <dbReference type="Proteomes" id="UP000264062"/>
    </source>
</evidence>
<comment type="caution">
    <text evidence="2">The sequence shown here is derived from an EMBL/GenBank/DDBJ whole genome shotgun (WGS) entry which is preliminary data.</text>
</comment>
<sequence>MYEINYILIFGSILSIFLSAYIFFRRDIDSRKISVVLILVLVFLTEIIFFIVTETLGYERSRLWFYVFITLFIYAQYFLFFYFFESFFKNIYIKILYPLFIFIFTIFLFLLFIGSFEAMYNNIVFNFSTESNLASINNITISLMFIWLLLTVMSFIMKRYYFAVLAILFMATNILSMFATANLLPATITLYAILILYSPFGIAADFLRHNKYSIYQQYDSDTVLNSFPFGVLLINRNGKITANKFLMTIFNNEATSPQVWFKEHKSALTSLEYDSFSSLEMNIGRREYHLYIQRIKINNYFHNPDLFVIFNYTNIQVLEKMSKEYTNFVVTSLMDKIYQYNVQIQYNQMFEFLRGFAHNSFSMISVIKAGFEYLIDGVDSFETILFTTKNMAKMKEQLVEKFNLMEKTLNLTNVGVAKLMDSFKILNNKIRFEFLTEST</sequence>
<organism evidence="2 3">
    <name type="scientific">candidate division WOR-3 bacterium</name>
    <dbReference type="NCBI Taxonomy" id="2052148"/>
    <lineage>
        <taxon>Bacteria</taxon>
        <taxon>Bacteria division WOR-3</taxon>
    </lineage>
</organism>
<feature type="transmembrane region" description="Helical" evidence="1">
    <location>
        <begin position="160"/>
        <end position="182"/>
    </location>
</feature>
<feature type="non-terminal residue" evidence="2">
    <location>
        <position position="439"/>
    </location>
</feature>
<feature type="transmembrane region" description="Helical" evidence="1">
    <location>
        <begin position="136"/>
        <end position="153"/>
    </location>
</feature>
<accession>A0A350HAP9</accession>
<feature type="transmembrane region" description="Helical" evidence="1">
    <location>
        <begin position="33"/>
        <end position="52"/>
    </location>
</feature>
<protein>
    <submittedName>
        <fullName evidence="2">Uncharacterized protein</fullName>
    </submittedName>
</protein>
<feature type="transmembrane region" description="Helical" evidence="1">
    <location>
        <begin position="96"/>
        <end position="116"/>
    </location>
</feature>
<dbReference type="EMBL" id="DMZY01000163">
    <property type="protein sequence ID" value="HAV92615.1"/>
    <property type="molecule type" value="Genomic_DNA"/>
</dbReference>
<dbReference type="AlphaFoldDB" id="A0A350HAP9"/>
<reference evidence="2 3" key="1">
    <citation type="journal article" date="2018" name="Nat. Biotechnol.">
        <title>A standardized bacterial taxonomy based on genome phylogeny substantially revises the tree of life.</title>
        <authorList>
            <person name="Parks D.H."/>
            <person name="Chuvochina M."/>
            <person name="Waite D.W."/>
            <person name="Rinke C."/>
            <person name="Skarshewski A."/>
            <person name="Chaumeil P.A."/>
            <person name="Hugenholtz P."/>
        </authorList>
    </citation>
    <scope>NUCLEOTIDE SEQUENCE [LARGE SCALE GENOMIC DNA]</scope>
    <source>
        <strain evidence="2">UBA9956</strain>
    </source>
</reference>
<feature type="transmembrane region" description="Helical" evidence="1">
    <location>
        <begin position="64"/>
        <end position="84"/>
    </location>
</feature>
<gene>
    <name evidence="2" type="ORF">DCW38_05480</name>
</gene>
<feature type="transmembrane region" description="Helical" evidence="1">
    <location>
        <begin position="6"/>
        <end position="24"/>
    </location>
</feature>
<evidence type="ECO:0000256" key="1">
    <source>
        <dbReference type="SAM" id="Phobius"/>
    </source>
</evidence>
<keyword evidence="1" id="KW-1133">Transmembrane helix</keyword>
<evidence type="ECO:0000313" key="2">
    <source>
        <dbReference type="EMBL" id="HAV92615.1"/>
    </source>
</evidence>
<keyword evidence="1" id="KW-0812">Transmembrane</keyword>
<feature type="transmembrane region" description="Helical" evidence="1">
    <location>
        <begin position="188"/>
        <end position="207"/>
    </location>
</feature>
<keyword evidence="1" id="KW-0472">Membrane</keyword>